<gene>
    <name evidence="1" type="ORF">Din_042685</name>
</gene>
<name>A0A5B7BXQ7_DAVIN</name>
<dbReference type="AlphaFoldDB" id="A0A5B7BXQ7"/>
<accession>A0A5B7BXQ7</accession>
<dbReference type="InterPro" id="IPR008480">
    <property type="entry name" value="DUF761_pln"/>
</dbReference>
<dbReference type="EMBL" id="GHES01042685">
    <property type="protein sequence ID" value="MPA73244.1"/>
    <property type="molecule type" value="Transcribed_RNA"/>
</dbReference>
<dbReference type="PANTHER" id="PTHR33098:SF53">
    <property type="entry name" value="OS05G0540900 PROTEIN"/>
    <property type="match status" value="1"/>
</dbReference>
<evidence type="ECO:0008006" key="2">
    <source>
        <dbReference type="Google" id="ProtNLM"/>
    </source>
</evidence>
<organism evidence="1">
    <name type="scientific">Davidia involucrata</name>
    <name type="common">Dove tree</name>
    <dbReference type="NCBI Taxonomy" id="16924"/>
    <lineage>
        <taxon>Eukaryota</taxon>
        <taxon>Viridiplantae</taxon>
        <taxon>Streptophyta</taxon>
        <taxon>Embryophyta</taxon>
        <taxon>Tracheophyta</taxon>
        <taxon>Spermatophyta</taxon>
        <taxon>Magnoliopsida</taxon>
        <taxon>eudicotyledons</taxon>
        <taxon>Gunneridae</taxon>
        <taxon>Pentapetalae</taxon>
        <taxon>asterids</taxon>
        <taxon>Cornales</taxon>
        <taxon>Nyssaceae</taxon>
        <taxon>Davidia</taxon>
    </lineage>
</organism>
<dbReference type="Pfam" id="PF05553">
    <property type="entry name" value="DUF761"/>
    <property type="match status" value="1"/>
</dbReference>
<evidence type="ECO:0000313" key="1">
    <source>
        <dbReference type="EMBL" id="MPA73244.1"/>
    </source>
</evidence>
<dbReference type="PANTHER" id="PTHR33098">
    <property type="entry name" value="COTTON FIBER (DUF761)"/>
    <property type="match status" value="1"/>
</dbReference>
<sequence>MKAVARWWRLAMVGVGKVVRWGSGSIHRTKSNTKPASGEVPVRLPLKMKKSASMTSAFAHFEEEDIVEAHRPATVKEGKARATEVDDEVDAKADDFINRFKQQLKLQRLDSIIRYKEIITRGSGK</sequence>
<proteinExistence type="predicted"/>
<protein>
    <recommendedName>
        <fullName evidence="2">DUF761 domain-containing protein</fullName>
    </recommendedName>
</protein>
<reference evidence="1" key="1">
    <citation type="submission" date="2019-08" db="EMBL/GenBank/DDBJ databases">
        <title>Reference gene set and small RNA set construction with multiple tissues from Davidia involucrata Baill.</title>
        <authorList>
            <person name="Yang H."/>
            <person name="Zhou C."/>
            <person name="Li G."/>
            <person name="Wang J."/>
            <person name="Gao P."/>
            <person name="Wang M."/>
            <person name="Wang R."/>
            <person name="Zhao Y."/>
        </authorList>
    </citation>
    <scope>NUCLEOTIDE SEQUENCE</scope>
    <source>
        <tissue evidence="1">Mixed with DoveR01_LX</tissue>
    </source>
</reference>